<dbReference type="OrthoDB" id="1123500at2"/>
<evidence type="ECO:0000313" key="4">
    <source>
        <dbReference type="EMBL" id="TWA97502.1"/>
    </source>
</evidence>
<keyword evidence="5" id="KW-1185">Reference proteome</keyword>
<gene>
    <name evidence="4" type="ORF">FBZ96_106558</name>
</gene>
<feature type="signal peptide" evidence="2">
    <location>
        <begin position="1"/>
        <end position="21"/>
    </location>
</feature>
<keyword evidence="1" id="KW-0812">Transmembrane</keyword>
<organism evidence="4 5">
    <name type="scientific">Bradyrhizobium stylosanthis</name>
    <dbReference type="NCBI Taxonomy" id="1803665"/>
    <lineage>
        <taxon>Bacteria</taxon>
        <taxon>Pseudomonadati</taxon>
        <taxon>Pseudomonadota</taxon>
        <taxon>Alphaproteobacteria</taxon>
        <taxon>Hyphomicrobiales</taxon>
        <taxon>Nitrobacteraceae</taxon>
        <taxon>Bradyrhizobium</taxon>
    </lineage>
</organism>
<reference evidence="4 5" key="1">
    <citation type="submission" date="2019-06" db="EMBL/GenBank/DDBJ databases">
        <title>Genomic Encyclopedia of Type Strains, Phase IV (KMG-V): Genome sequencing to study the core and pangenomes of soil and plant-associated prokaryotes.</title>
        <authorList>
            <person name="Whitman W."/>
        </authorList>
    </citation>
    <scope>NUCLEOTIDE SEQUENCE [LARGE SCALE GENOMIC DNA]</scope>
    <source>
        <strain evidence="4 5">BR 510</strain>
    </source>
</reference>
<keyword evidence="1" id="KW-0472">Membrane</keyword>
<dbReference type="Proteomes" id="UP000319949">
    <property type="component" value="Unassembled WGS sequence"/>
</dbReference>
<evidence type="ECO:0000256" key="2">
    <source>
        <dbReference type="SAM" id="SignalP"/>
    </source>
</evidence>
<feature type="transmembrane region" description="Helical" evidence="1">
    <location>
        <begin position="45"/>
        <end position="67"/>
    </location>
</feature>
<evidence type="ECO:0000313" key="5">
    <source>
        <dbReference type="Proteomes" id="UP000319949"/>
    </source>
</evidence>
<sequence length="115" mass="12768">MRKVLVQMIGAFCLLPGLAWAQASPDTERYYGWGPHMMGWGGGWSGMIFGPLFMILSLAALIVLVVISVRWLSGSARDNTAAPITRTPLDILRERFARGEIDKAEFEDGRRVLSE</sequence>
<dbReference type="AlphaFoldDB" id="A0A560DK95"/>
<proteinExistence type="predicted"/>
<feature type="chain" id="PRO_5022108697" evidence="2">
    <location>
        <begin position="22"/>
        <end position="115"/>
    </location>
</feature>
<keyword evidence="2" id="KW-0732">Signal</keyword>
<keyword evidence="1" id="KW-1133">Transmembrane helix</keyword>
<dbReference type="Pfam" id="PF09851">
    <property type="entry name" value="SHOCT"/>
    <property type="match status" value="1"/>
</dbReference>
<protein>
    <submittedName>
        <fullName evidence="4">Putative membrane protein</fullName>
    </submittedName>
</protein>
<evidence type="ECO:0000256" key="1">
    <source>
        <dbReference type="SAM" id="Phobius"/>
    </source>
</evidence>
<accession>A0A560DK95</accession>
<evidence type="ECO:0000259" key="3">
    <source>
        <dbReference type="Pfam" id="PF09851"/>
    </source>
</evidence>
<dbReference type="RefSeq" id="WP_145666575.1">
    <property type="nucleotide sequence ID" value="NZ_VITK01000006.1"/>
</dbReference>
<dbReference type="STRING" id="1803665.GCA_001641335_00710"/>
<dbReference type="InterPro" id="IPR018649">
    <property type="entry name" value="SHOCT"/>
</dbReference>
<dbReference type="EMBL" id="VITK01000006">
    <property type="protein sequence ID" value="TWA97502.1"/>
    <property type="molecule type" value="Genomic_DNA"/>
</dbReference>
<name>A0A560DK95_9BRAD</name>
<feature type="domain" description="SHOCT" evidence="3">
    <location>
        <begin position="87"/>
        <end position="112"/>
    </location>
</feature>
<comment type="caution">
    <text evidence="4">The sequence shown here is derived from an EMBL/GenBank/DDBJ whole genome shotgun (WGS) entry which is preliminary data.</text>
</comment>